<dbReference type="SUPFAM" id="SSF55785">
    <property type="entry name" value="PYP-like sensor domain (PAS domain)"/>
    <property type="match status" value="1"/>
</dbReference>
<dbReference type="PROSITE" id="PS50045">
    <property type="entry name" value="SIGMA54_INTERACT_4"/>
    <property type="match status" value="1"/>
</dbReference>
<dbReference type="InterPro" id="IPR009057">
    <property type="entry name" value="Homeodomain-like_sf"/>
</dbReference>
<dbReference type="PROSITE" id="PS00675">
    <property type="entry name" value="SIGMA54_INTERACT_1"/>
    <property type="match status" value="1"/>
</dbReference>
<gene>
    <name evidence="8" type="ORF">JYB65_06225</name>
</gene>
<dbReference type="Gene3D" id="3.40.50.300">
    <property type="entry name" value="P-loop containing nucleotide triphosphate hydrolases"/>
    <property type="match status" value="1"/>
</dbReference>
<evidence type="ECO:0000256" key="4">
    <source>
        <dbReference type="ARBA" id="ARBA00023125"/>
    </source>
</evidence>
<evidence type="ECO:0000313" key="8">
    <source>
        <dbReference type="EMBL" id="MBN7772956.1"/>
    </source>
</evidence>
<dbReference type="InterPro" id="IPR002197">
    <property type="entry name" value="HTH_Fis"/>
</dbReference>
<dbReference type="GO" id="GO:0006355">
    <property type="term" value="P:regulation of DNA-templated transcription"/>
    <property type="evidence" value="ECO:0007669"/>
    <property type="project" value="InterPro"/>
</dbReference>
<dbReference type="Gene3D" id="3.30.450.20">
    <property type="entry name" value="PAS domain"/>
    <property type="match status" value="1"/>
</dbReference>
<evidence type="ECO:0000256" key="3">
    <source>
        <dbReference type="ARBA" id="ARBA00023015"/>
    </source>
</evidence>
<name>A0A939D896_CLOAM</name>
<evidence type="ECO:0000259" key="6">
    <source>
        <dbReference type="PROSITE" id="PS50045"/>
    </source>
</evidence>
<evidence type="ECO:0000256" key="1">
    <source>
        <dbReference type="ARBA" id="ARBA00022741"/>
    </source>
</evidence>
<dbReference type="InterPro" id="IPR025662">
    <property type="entry name" value="Sigma_54_int_dom_ATP-bd_1"/>
</dbReference>
<dbReference type="SMART" id="SM00382">
    <property type="entry name" value="AAA"/>
    <property type="match status" value="1"/>
</dbReference>
<proteinExistence type="predicted"/>
<organism evidence="8 9">
    <name type="scientific">Clostridium aminobutyricum</name>
    <dbReference type="NCBI Taxonomy" id="33953"/>
    <lineage>
        <taxon>Bacteria</taxon>
        <taxon>Bacillati</taxon>
        <taxon>Bacillota</taxon>
        <taxon>Clostridia</taxon>
        <taxon>Eubacteriales</taxon>
        <taxon>Clostridiaceae</taxon>
        <taxon>Clostridium</taxon>
    </lineage>
</organism>
<evidence type="ECO:0000313" key="9">
    <source>
        <dbReference type="Proteomes" id="UP000664545"/>
    </source>
</evidence>
<dbReference type="RefSeq" id="WP_206581720.1">
    <property type="nucleotide sequence ID" value="NZ_JAFJZZ010000001.1"/>
</dbReference>
<protein>
    <submittedName>
        <fullName evidence="8">Sigma 54-interacting transcriptional regulator</fullName>
    </submittedName>
</protein>
<dbReference type="GO" id="GO:0005524">
    <property type="term" value="F:ATP binding"/>
    <property type="evidence" value="ECO:0007669"/>
    <property type="project" value="UniProtKB-KW"/>
</dbReference>
<keyword evidence="5" id="KW-0804">Transcription</keyword>
<dbReference type="Gene3D" id="1.10.10.60">
    <property type="entry name" value="Homeodomain-like"/>
    <property type="match status" value="1"/>
</dbReference>
<dbReference type="InterPro" id="IPR058031">
    <property type="entry name" value="AAA_lid_NorR"/>
</dbReference>
<dbReference type="FunFam" id="3.40.50.300:FF:000006">
    <property type="entry name" value="DNA-binding transcriptional regulator NtrC"/>
    <property type="match status" value="1"/>
</dbReference>
<accession>A0A939D896</accession>
<dbReference type="InterPro" id="IPR025944">
    <property type="entry name" value="Sigma_54_int_dom_CS"/>
</dbReference>
<sequence length="544" mass="63156">MGYYNVICFLDDNNIVKHFDYCHISSVDKTFDWNKYIGQEITNFLNIDLNNNSGYFTLNSLFFWYLKVNNAMGKGSILYITKGNDNSRIYEEVLDCIPDAVQIFDQNGYLLFCNKASEKIEKTNRLNIVGKHLMDIYDLNEDYSTILTTIKTQKPVVNRCDHFKAKNGEFITTMNTGKPLFIENNLVGAVGLCQDSSVFELRKEGNEIFEKYLSEKNIQNISNKKKYYKFRFYKFDDLIGEDVNYQESISLARHVAERDCSVLIYGETGTGKELFAQSIHSASDRKDKEFVAINCAAIPENLIEGILFGTEKGSFTGSTDRMGLFEQADGGTLFLDEINSMDIHMQSKLLRVLQEKKFKRVGGLNDIYCDTRIISSTNEEPLFAVGNNKIRKDLFYRLSTVTITIPPLRERKGDIDILTKYFTKKLSWNYLKQDTEVSDEVFSLFKRYDWPGNIRELLHVLEYCFNTMTGNVIQVNHLPKYLYGDHVIYKELIPKMELKDIMDQYEKEVIRRAMKRCNNNVTNAADELGIMRQSLQYRIKKYNL</sequence>
<reference evidence="8" key="1">
    <citation type="submission" date="2021-02" db="EMBL/GenBank/DDBJ databases">
        <title>Abyssanaerobacter marinus gen.nov., sp., nov, anaerobic bacterium isolated from the Onnuri vent field of Indian Ocean and suggestion of Mogibacteriaceae fam. nov., and proposal of reclassification of ambiguous this family's genus member.</title>
        <authorList>
            <person name="Kim Y.J."/>
            <person name="Yang J.-A."/>
        </authorList>
    </citation>
    <scope>NUCLEOTIDE SEQUENCE</scope>
    <source>
        <strain evidence="8">DSM 2634</strain>
    </source>
</reference>
<dbReference type="InterPro" id="IPR027417">
    <property type="entry name" value="P-loop_NTPase"/>
</dbReference>
<dbReference type="AlphaFoldDB" id="A0A939D896"/>
<dbReference type="PROSITE" id="PS00676">
    <property type="entry name" value="SIGMA54_INTERACT_2"/>
    <property type="match status" value="1"/>
</dbReference>
<keyword evidence="4" id="KW-0238">DNA-binding</keyword>
<dbReference type="Proteomes" id="UP000664545">
    <property type="component" value="Unassembled WGS sequence"/>
</dbReference>
<dbReference type="Pfam" id="PF00158">
    <property type="entry name" value="Sigma54_activat"/>
    <property type="match status" value="1"/>
</dbReference>
<dbReference type="Gene3D" id="1.10.8.60">
    <property type="match status" value="1"/>
</dbReference>
<dbReference type="PROSITE" id="PS50112">
    <property type="entry name" value="PAS"/>
    <property type="match status" value="1"/>
</dbReference>
<dbReference type="EMBL" id="JAFJZZ010000001">
    <property type="protein sequence ID" value="MBN7772956.1"/>
    <property type="molecule type" value="Genomic_DNA"/>
</dbReference>
<dbReference type="CDD" id="cd00009">
    <property type="entry name" value="AAA"/>
    <property type="match status" value="1"/>
</dbReference>
<keyword evidence="3" id="KW-0805">Transcription regulation</keyword>
<dbReference type="SUPFAM" id="SSF46689">
    <property type="entry name" value="Homeodomain-like"/>
    <property type="match status" value="1"/>
</dbReference>
<dbReference type="PRINTS" id="PR01590">
    <property type="entry name" value="HTHFIS"/>
</dbReference>
<dbReference type="InterPro" id="IPR002078">
    <property type="entry name" value="Sigma_54_int"/>
</dbReference>
<dbReference type="InterPro" id="IPR025943">
    <property type="entry name" value="Sigma_54_int_dom_ATP-bd_2"/>
</dbReference>
<dbReference type="InterPro" id="IPR000014">
    <property type="entry name" value="PAS"/>
</dbReference>
<dbReference type="PANTHER" id="PTHR32071:SF74">
    <property type="entry name" value="TRANSCRIPTIONAL ACTIVATOR ROCR"/>
    <property type="match status" value="1"/>
</dbReference>
<comment type="caution">
    <text evidence="8">The sequence shown here is derived from an EMBL/GenBank/DDBJ whole genome shotgun (WGS) entry which is preliminary data.</text>
</comment>
<dbReference type="Pfam" id="PF25601">
    <property type="entry name" value="AAA_lid_14"/>
    <property type="match status" value="1"/>
</dbReference>
<dbReference type="InterPro" id="IPR035965">
    <property type="entry name" value="PAS-like_dom_sf"/>
</dbReference>
<keyword evidence="9" id="KW-1185">Reference proteome</keyword>
<feature type="domain" description="Sigma-54 factor interaction" evidence="6">
    <location>
        <begin position="238"/>
        <end position="466"/>
    </location>
</feature>
<dbReference type="PROSITE" id="PS00688">
    <property type="entry name" value="SIGMA54_INTERACT_3"/>
    <property type="match status" value="1"/>
</dbReference>
<dbReference type="GO" id="GO:0043565">
    <property type="term" value="F:sequence-specific DNA binding"/>
    <property type="evidence" value="ECO:0007669"/>
    <property type="project" value="InterPro"/>
</dbReference>
<feature type="domain" description="PAS" evidence="7">
    <location>
        <begin position="86"/>
        <end position="139"/>
    </location>
</feature>
<keyword evidence="2" id="KW-0067">ATP-binding</keyword>
<dbReference type="Pfam" id="PF02954">
    <property type="entry name" value="HTH_8"/>
    <property type="match status" value="1"/>
</dbReference>
<evidence type="ECO:0000259" key="7">
    <source>
        <dbReference type="PROSITE" id="PS50112"/>
    </source>
</evidence>
<dbReference type="SUPFAM" id="SSF52540">
    <property type="entry name" value="P-loop containing nucleoside triphosphate hydrolases"/>
    <property type="match status" value="1"/>
</dbReference>
<keyword evidence="1" id="KW-0547">Nucleotide-binding</keyword>
<dbReference type="PANTHER" id="PTHR32071">
    <property type="entry name" value="TRANSCRIPTIONAL REGULATORY PROTEIN"/>
    <property type="match status" value="1"/>
</dbReference>
<dbReference type="InterPro" id="IPR003593">
    <property type="entry name" value="AAA+_ATPase"/>
</dbReference>
<evidence type="ECO:0000256" key="5">
    <source>
        <dbReference type="ARBA" id="ARBA00023163"/>
    </source>
</evidence>
<evidence type="ECO:0000256" key="2">
    <source>
        <dbReference type="ARBA" id="ARBA00022840"/>
    </source>
</evidence>